<evidence type="ECO:0000256" key="2">
    <source>
        <dbReference type="ARBA" id="ARBA00022475"/>
    </source>
</evidence>
<dbReference type="GO" id="GO:0005886">
    <property type="term" value="C:plasma membrane"/>
    <property type="evidence" value="ECO:0007669"/>
    <property type="project" value="UniProtKB-SubCell"/>
</dbReference>
<dbReference type="STRING" id="313367.JSE7799_03236"/>
<sequence>MDGTLIGIIAFAAVIGLLAIRVPIAFALAGVAAIGAFCIFAFRTGAFMPDRAFRPTSSLVFSNFFDLIHSYDLSMIPLFVLLGHIAYRAEITTAIYHAARVWLVRIPGGVAMASVVGCGGFSAISGSSIACASTMGRICTPEMLSLGYDKRLATASVAAGGTLGSLIPPSVLFIIYGIFTETSISALFLAGVLPGLLSLAGFLFVIWIWVRQKPQDAPAFTGSITLAEKRGAALAAWPAAALFVVIVGGIYGGIFTATEAAAISVALVTVAGFAQRKLTFSGLWSALRETAIQTTSIFLIAAAAKIFVAFIALTGVAPTIVGAVTGAEPNVVVLMAVIALIYLLLGMFLDPIGIMVLTLPLMVPVIETYGLDLIWFGVVVIKLLEIGLITPPVGLNVFVISSVVGKSVPIDRIFSGLLRFLSIDLLVLIIIMAVPALSLIIPYSVR</sequence>
<dbReference type="PANTHER" id="PTHR33362:SF5">
    <property type="entry name" value="C4-DICARBOXYLATE TRAP TRANSPORTER LARGE PERMEASE PROTEIN DCTM"/>
    <property type="match status" value="1"/>
</dbReference>
<feature type="transmembrane region" description="Helical" evidence="7">
    <location>
        <begin position="297"/>
        <end position="325"/>
    </location>
</feature>
<evidence type="ECO:0000313" key="10">
    <source>
        <dbReference type="Proteomes" id="UP000049455"/>
    </source>
</evidence>
<dbReference type="PANTHER" id="PTHR33362">
    <property type="entry name" value="SIALIC ACID TRAP TRANSPORTER PERMEASE PROTEIN SIAT-RELATED"/>
    <property type="match status" value="1"/>
</dbReference>
<evidence type="ECO:0000256" key="5">
    <source>
        <dbReference type="ARBA" id="ARBA00022989"/>
    </source>
</evidence>
<feature type="transmembrane region" description="Helical" evidence="7">
    <location>
        <begin position="185"/>
        <end position="210"/>
    </location>
</feature>
<keyword evidence="2" id="KW-1003">Cell membrane</keyword>
<reference evidence="9 10" key="1">
    <citation type="submission" date="2015-09" db="EMBL/GenBank/DDBJ databases">
        <authorList>
            <person name="Jackson K.R."/>
            <person name="Lunt B.L."/>
            <person name="Fisher J.N.B."/>
            <person name="Gardner A.V."/>
            <person name="Bailey M.E."/>
            <person name="Deus L.M."/>
            <person name="Earl A.S."/>
            <person name="Gibby P.D."/>
            <person name="Hartmann K.A."/>
            <person name="Liu J.E."/>
            <person name="Manci A.M."/>
            <person name="Nielsen D.A."/>
            <person name="Solomon M.B."/>
            <person name="Breakwell D.P."/>
            <person name="Burnett S.H."/>
            <person name="Grose J.H."/>
        </authorList>
    </citation>
    <scope>NUCLEOTIDE SEQUENCE [LARGE SCALE GENOMIC DNA]</scope>
    <source>
        <strain evidence="9 10">CECT 7799</strain>
    </source>
</reference>
<keyword evidence="6 7" id="KW-0472">Membrane</keyword>
<gene>
    <name evidence="9" type="primary">siaT_11</name>
    <name evidence="9" type="ORF">JSE7799_03236</name>
</gene>
<feature type="transmembrane region" description="Helical" evidence="7">
    <location>
        <begin position="331"/>
        <end position="349"/>
    </location>
</feature>
<feature type="transmembrane region" description="Helical" evidence="7">
    <location>
        <begin position="260"/>
        <end position="276"/>
    </location>
</feature>
<feature type="domain" description="TRAP C4-dicarboxylate transport system permease DctM subunit" evidence="8">
    <location>
        <begin position="12"/>
        <end position="437"/>
    </location>
</feature>
<dbReference type="GO" id="GO:0022857">
    <property type="term" value="F:transmembrane transporter activity"/>
    <property type="evidence" value="ECO:0007669"/>
    <property type="project" value="UniProtKB-UniRule"/>
</dbReference>
<keyword evidence="4 7" id="KW-0812">Transmembrane</keyword>
<keyword evidence="7" id="KW-0813">Transport</keyword>
<evidence type="ECO:0000256" key="4">
    <source>
        <dbReference type="ARBA" id="ARBA00022692"/>
    </source>
</evidence>
<keyword evidence="5 7" id="KW-1133">Transmembrane helix</keyword>
<accession>A0A0M7BFD9</accession>
<name>A0A0M7BFD9_9RHOB</name>
<organism evidence="9 10">
    <name type="scientific">Jannaschia seosinensis</name>
    <dbReference type="NCBI Taxonomy" id="313367"/>
    <lineage>
        <taxon>Bacteria</taxon>
        <taxon>Pseudomonadati</taxon>
        <taxon>Pseudomonadota</taxon>
        <taxon>Alphaproteobacteria</taxon>
        <taxon>Rhodobacterales</taxon>
        <taxon>Roseobacteraceae</taxon>
        <taxon>Jannaschia</taxon>
    </lineage>
</organism>
<dbReference type="Proteomes" id="UP000049455">
    <property type="component" value="Unassembled WGS sequence"/>
</dbReference>
<dbReference type="NCBIfam" id="TIGR00786">
    <property type="entry name" value="dctM"/>
    <property type="match status" value="1"/>
</dbReference>
<dbReference type="RefSeq" id="WP_055664537.1">
    <property type="nucleotide sequence ID" value="NZ_CYPR01000213.1"/>
</dbReference>
<protein>
    <recommendedName>
        <fullName evidence="7">TRAP transporter large permease protein</fullName>
    </recommendedName>
</protein>
<evidence type="ECO:0000256" key="1">
    <source>
        <dbReference type="ARBA" id="ARBA00004429"/>
    </source>
</evidence>
<feature type="transmembrane region" description="Helical" evidence="7">
    <location>
        <begin position="60"/>
        <end position="86"/>
    </location>
</feature>
<proteinExistence type="inferred from homology"/>
<evidence type="ECO:0000259" key="8">
    <source>
        <dbReference type="Pfam" id="PF06808"/>
    </source>
</evidence>
<comment type="subcellular location">
    <subcellularLocation>
        <location evidence="1 7">Cell inner membrane</location>
        <topology evidence="1 7">Multi-pass membrane protein</topology>
    </subcellularLocation>
</comment>
<feature type="transmembrane region" description="Helical" evidence="7">
    <location>
        <begin position="6"/>
        <end position="39"/>
    </location>
</feature>
<feature type="transmembrane region" description="Helical" evidence="7">
    <location>
        <begin position="231"/>
        <end position="254"/>
    </location>
</feature>
<dbReference type="InterPro" id="IPR010656">
    <property type="entry name" value="DctM"/>
</dbReference>
<comment type="subunit">
    <text evidence="7">The complex comprises the extracytoplasmic solute receptor protein and the two transmembrane proteins.</text>
</comment>
<dbReference type="OrthoDB" id="9790209at2"/>
<evidence type="ECO:0000256" key="6">
    <source>
        <dbReference type="ARBA" id="ARBA00023136"/>
    </source>
</evidence>
<comment type="similarity">
    <text evidence="7">Belongs to the TRAP transporter large permease family.</text>
</comment>
<comment type="function">
    <text evidence="7">Part of the tripartite ATP-independent periplasmic (TRAP) transport system.</text>
</comment>
<dbReference type="PIRSF" id="PIRSF006066">
    <property type="entry name" value="HI0050"/>
    <property type="match status" value="1"/>
</dbReference>
<evidence type="ECO:0000256" key="7">
    <source>
        <dbReference type="RuleBase" id="RU369079"/>
    </source>
</evidence>
<feature type="transmembrane region" description="Helical" evidence="7">
    <location>
        <begin position="386"/>
        <end position="405"/>
    </location>
</feature>
<dbReference type="Pfam" id="PF06808">
    <property type="entry name" value="DctM"/>
    <property type="match status" value="1"/>
</dbReference>
<feature type="transmembrane region" description="Helical" evidence="7">
    <location>
        <begin position="106"/>
        <end position="131"/>
    </location>
</feature>
<dbReference type="EMBL" id="CYPR01000213">
    <property type="protein sequence ID" value="CUH40502.1"/>
    <property type="molecule type" value="Genomic_DNA"/>
</dbReference>
<feature type="transmembrane region" description="Helical" evidence="7">
    <location>
        <begin position="417"/>
        <end position="441"/>
    </location>
</feature>
<keyword evidence="3 7" id="KW-0997">Cell inner membrane</keyword>
<dbReference type="InterPro" id="IPR004681">
    <property type="entry name" value="TRAP_DctM"/>
</dbReference>
<feature type="transmembrane region" description="Helical" evidence="7">
    <location>
        <begin position="361"/>
        <end position="380"/>
    </location>
</feature>
<evidence type="ECO:0000256" key="3">
    <source>
        <dbReference type="ARBA" id="ARBA00022519"/>
    </source>
</evidence>
<dbReference type="AlphaFoldDB" id="A0A0M7BFD9"/>
<keyword evidence="10" id="KW-1185">Reference proteome</keyword>
<feature type="transmembrane region" description="Helical" evidence="7">
    <location>
        <begin position="152"/>
        <end position="179"/>
    </location>
</feature>
<evidence type="ECO:0000313" key="9">
    <source>
        <dbReference type="EMBL" id="CUH40502.1"/>
    </source>
</evidence>